<dbReference type="EMBL" id="JACVFC010000001">
    <property type="protein sequence ID" value="MBC9929976.1"/>
    <property type="molecule type" value="Genomic_DNA"/>
</dbReference>
<dbReference type="Proteomes" id="UP000659124">
    <property type="component" value="Unassembled WGS sequence"/>
</dbReference>
<reference evidence="1 2" key="1">
    <citation type="submission" date="2020-09" db="EMBL/GenBank/DDBJ databases">
        <title>Genome sequences of type strains of Chitinophaga qingshengii and Chitinophaga varians.</title>
        <authorList>
            <person name="Kittiwongwattana C."/>
        </authorList>
    </citation>
    <scope>NUCLEOTIDE SEQUENCE [LARGE SCALE GENOMIC DNA]</scope>
    <source>
        <strain evidence="1 2">JCM 30026</strain>
    </source>
</reference>
<comment type="caution">
    <text evidence="1">The sequence shown here is derived from an EMBL/GenBank/DDBJ whole genome shotgun (WGS) entry which is preliminary data.</text>
</comment>
<gene>
    <name evidence="1" type="ORF">ICL07_06275</name>
</gene>
<accession>A0ABR7THK5</accession>
<proteinExistence type="predicted"/>
<name>A0ABR7THK5_9BACT</name>
<evidence type="ECO:0000313" key="1">
    <source>
        <dbReference type="EMBL" id="MBC9929976.1"/>
    </source>
</evidence>
<protein>
    <submittedName>
        <fullName evidence="1">Uncharacterized protein</fullName>
    </submittedName>
</protein>
<keyword evidence="2" id="KW-1185">Reference proteome</keyword>
<dbReference type="RefSeq" id="WP_188087065.1">
    <property type="nucleotide sequence ID" value="NZ_JACVFC010000001.1"/>
</dbReference>
<sequence length="184" mass="20721">MRFVRLTILPLLLVCCREHKPAVVQKAEVLPVKKEVQDIPPAFDPNQFQTEAGIPIPGEPPIPPVPLPPPTTNSCFDPNLTIASAVDLIHSGVENTQWFIVENKEVGYLKSTFDLTDTILIKNELLQSGWILTDSVYTSIGNENRISLKMQKDSRVCNIRKSLYVAGDQTNNSIQEWFEIRKTH</sequence>
<organism evidence="1 2">
    <name type="scientific">Chitinophaga qingshengii</name>
    <dbReference type="NCBI Taxonomy" id="1569794"/>
    <lineage>
        <taxon>Bacteria</taxon>
        <taxon>Pseudomonadati</taxon>
        <taxon>Bacteroidota</taxon>
        <taxon>Chitinophagia</taxon>
        <taxon>Chitinophagales</taxon>
        <taxon>Chitinophagaceae</taxon>
        <taxon>Chitinophaga</taxon>
    </lineage>
</organism>
<evidence type="ECO:0000313" key="2">
    <source>
        <dbReference type="Proteomes" id="UP000659124"/>
    </source>
</evidence>